<gene>
    <name evidence="4" type="ORF">DL546_007237</name>
</gene>
<sequence length="201" mass="22040">MSNSDTQVSLPSIAILLVLGGLVVRYLFFNSGSSSASTSAQSGASNPAAAMRRREEAVAQLQQMFPQLDRRTLLWDLQRTGGNMAATAERALAGRLDTPPLSFQPPPPPESPTAQTSSRTATPAVQEKKPSTPDLITRYNLQDKLAKSDLDEDKDVGKGKKAWSSSKEERQSLLQQRRDAMILEARRRMEARLRAEKEASS</sequence>
<keyword evidence="2" id="KW-0812">Transmembrane</keyword>
<evidence type="ECO:0000256" key="2">
    <source>
        <dbReference type="SAM" id="Phobius"/>
    </source>
</evidence>
<keyword evidence="2" id="KW-1133">Transmembrane helix</keyword>
<dbReference type="AlphaFoldDB" id="A0A420YFY9"/>
<dbReference type="Pfam" id="PF02845">
    <property type="entry name" value="CUE"/>
    <property type="match status" value="1"/>
</dbReference>
<feature type="region of interest" description="Disordered" evidence="1">
    <location>
        <begin position="96"/>
        <end position="176"/>
    </location>
</feature>
<feature type="domain" description="CUE" evidence="3">
    <location>
        <begin position="53"/>
        <end position="96"/>
    </location>
</feature>
<name>A0A420YFY9_9PEZI</name>
<protein>
    <recommendedName>
        <fullName evidence="3">CUE domain-containing protein</fullName>
    </recommendedName>
</protein>
<dbReference type="GO" id="GO:0043130">
    <property type="term" value="F:ubiquitin binding"/>
    <property type="evidence" value="ECO:0007669"/>
    <property type="project" value="InterPro"/>
</dbReference>
<evidence type="ECO:0000313" key="4">
    <source>
        <dbReference type="EMBL" id="RKU46803.1"/>
    </source>
</evidence>
<feature type="compositionally biased region" description="Pro residues" evidence="1">
    <location>
        <begin position="102"/>
        <end position="111"/>
    </location>
</feature>
<comment type="caution">
    <text evidence="4">The sequence shown here is derived from an EMBL/GenBank/DDBJ whole genome shotgun (WGS) entry which is preliminary data.</text>
</comment>
<proteinExistence type="predicted"/>
<dbReference type="InterPro" id="IPR003892">
    <property type="entry name" value="CUE"/>
</dbReference>
<evidence type="ECO:0000313" key="5">
    <source>
        <dbReference type="Proteomes" id="UP000275385"/>
    </source>
</evidence>
<dbReference type="Proteomes" id="UP000275385">
    <property type="component" value="Unassembled WGS sequence"/>
</dbReference>
<keyword evidence="5" id="KW-1185">Reference proteome</keyword>
<dbReference type="InterPro" id="IPR009060">
    <property type="entry name" value="UBA-like_sf"/>
</dbReference>
<feature type="compositionally biased region" description="Basic and acidic residues" evidence="1">
    <location>
        <begin position="166"/>
        <end position="176"/>
    </location>
</feature>
<dbReference type="PROSITE" id="PS51140">
    <property type="entry name" value="CUE"/>
    <property type="match status" value="1"/>
</dbReference>
<evidence type="ECO:0000259" key="3">
    <source>
        <dbReference type="PROSITE" id="PS51140"/>
    </source>
</evidence>
<organism evidence="4 5">
    <name type="scientific">Coniochaeta pulveracea</name>
    <dbReference type="NCBI Taxonomy" id="177199"/>
    <lineage>
        <taxon>Eukaryota</taxon>
        <taxon>Fungi</taxon>
        <taxon>Dikarya</taxon>
        <taxon>Ascomycota</taxon>
        <taxon>Pezizomycotina</taxon>
        <taxon>Sordariomycetes</taxon>
        <taxon>Sordariomycetidae</taxon>
        <taxon>Coniochaetales</taxon>
        <taxon>Coniochaetaceae</taxon>
        <taxon>Coniochaeta</taxon>
    </lineage>
</organism>
<evidence type="ECO:0000256" key="1">
    <source>
        <dbReference type="SAM" id="MobiDB-lite"/>
    </source>
</evidence>
<keyword evidence="2" id="KW-0472">Membrane</keyword>
<feature type="transmembrane region" description="Helical" evidence="2">
    <location>
        <begin position="12"/>
        <end position="29"/>
    </location>
</feature>
<reference evidence="4 5" key="1">
    <citation type="submission" date="2018-08" db="EMBL/GenBank/DDBJ databases">
        <title>Draft genome of the lignicolous fungus Coniochaeta pulveracea.</title>
        <authorList>
            <person name="Borstlap C.J."/>
            <person name="De Witt R.N."/>
            <person name="Botha A."/>
            <person name="Volschenk H."/>
        </authorList>
    </citation>
    <scope>NUCLEOTIDE SEQUENCE [LARGE SCALE GENOMIC DNA]</scope>
    <source>
        <strain evidence="4 5">CAB683</strain>
    </source>
</reference>
<dbReference type="STRING" id="177199.A0A420YFY9"/>
<dbReference type="SUPFAM" id="SSF46934">
    <property type="entry name" value="UBA-like"/>
    <property type="match status" value="1"/>
</dbReference>
<accession>A0A420YFY9</accession>
<dbReference type="EMBL" id="QVQW01000012">
    <property type="protein sequence ID" value="RKU46803.1"/>
    <property type="molecule type" value="Genomic_DNA"/>
</dbReference>
<dbReference type="Gene3D" id="1.10.8.10">
    <property type="entry name" value="DNA helicase RuvA subunit, C-terminal domain"/>
    <property type="match status" value="1"/>
</dbReference>
<dbReference type="OrthoDB" id="3824970at2759"/>